<organism evidence="1 2">
    <name type="scientific">Streptosporangium longisporum</name>
    <dbReference type="NCBI Taxonomy" id="46187"/>
    <lineage>
        <taxon>Bacteria</taxon>
        <taxon>Bacillati</taxon>
        <taxon>Actinomycetota</taxon>
        <taxon>Actinomycetes</taxon>
        <taxon>Streptosporangiales</taxon>
        <taxon>Streptosporangiaceae</taxon>
        <taxon>Streptosporangium</taxon>
    </lineage>
</organism>
<dbReference type="EMBL" id="BAAAWD010000015">
    <property type="protein sequence ID" value="GAA3026254.1"/>
    <property type="molecule type" value="Genomic_DNA"/>
</dbReference>
<name>A0ABP6KZA8_9ACTN</name>
<evidence type="ECO:0000313" key="1">
    <source>
        <dbReference type="EMBL" id="GAA3026254.1"/>
    </source>
</evidence>
<sequence>MRVTVAVEGSEVTAGPVGGVPVAVAVLTTVPASTSAWVMTRVPLQVVEACGARVVVGQVIAAGVFEPLETSVILTPVRVVLPVLTTA</sequence>
<comment type="caution">
    <text evidence="1">The sequence shown here is derived from an EMBL/GenBank/DDBJ whole genome shotgun (WGS) entry which is preliminary data.</text>
</comment>
<evidence type="ECO:0000313" key="2">
    <source>
        <dbReference type="Proteomes" id="UP001499930"/>
    </source>
</evidence>
<dbReference type="Proteomes" id="UP001499930">
    <property type="component" value="Unassembled WGS sequence"/>
</dbReference>
<reference evidence="2" key="1">
    <citation type="journal article" date="2019" name="Int. J. Syst. Evol. Microbiol.">
        <title>The Global Catalogue of Microorganisms (GCM) 10K type strain sequencing project: providing services to taxonomists for standard genome sequencing and annotation.</title>
        <authorList>
            <consortium name="The Broad Institute Genomics Platform"/>
            <consortium name="The Broad Institute Genome Sequencing Center for Infectious Disease"/>
            <person name="Wu L."/>
            <person name="Ma J."/>
        </authorList>
    </citation>
    <scope>NUCLEOTIDE SEQUENCE [LARGE SCALE GENOMIC DNA]</scope>
    <source>
        <strain evidence="2">JCM 3106</strain>
    </source>
</reference>
<proteinExistence type="predicted"/>
<gene>
    <name evidence="1" type="ORF">GCM10017559_60190</name>
</gene>
<accession>A0ABP6KZA8</accession>
<protein>
    <submittedName>
        <fullName evidence="1">Uncharacterized protein</fullName>
    </submittedName>
</protein>
<keyword evidence="2" id="KW-1185">Reference proteome</keyword>